<dbReference type="PROSITE" id="PS50102">
    <property type="entry name" value="RRM"/>
    <property type="match status" value="2"/>
</dbReference>
<keyword evidence="3" id="KW-0507">mRNA processing</keyword>
<dbReference type="CDD" id="cd12247">
    <property type="entry name" value="RRM2_U1A_like"/>
    <property type="match status" value="1"/>
</dbReference>
<evidence type="ECO:0000256" key="11">
    <source>
        <dbReference type="SAM" id="MobiDB-lite"/>
    </source>
</evidence>
<evidence type="ECO:0000256" key="5">
    <source>
        <dbReference type="ARBA" id="ARBA00022737"/>
    </source>
</evidence>
<proteinExistence type="inferred from homology"/>
<keyword evidence="4" id="KW-0747">Spliceosome</keyword>
<evidence type="ECO:0000256" key="4">
    <source>
        <dbReference type="ARBA" id="ARBA00022728"/>
    </source>
</evidence>
<accession>A0A7S4GHN2</accession>
<feature type="domain" description="RRM" evidence="12">
    <location>
        <begin position="8"/>
        <end position="87"/>
    </location>
</feature>
<feature type="compositionally biased region" description="Basic and acidic residues" evidence="11">
    <location>
        <begin position="108"/>
        <end position="118"/>
    </location>
</feature>
<feature type="domain" description="RRM" evidence="12">
    <location>
        <begin position="173"/>
        <end position="249"/>
    </location>
</feature>
<feature type="compositionally biased region" description="Basic and acidic residues" evidence="11">
    <location>
        <begin position="132"/>
        <end position="165"/>
    </location>
</feature>
<evidence type="ECO:0000256" key="2">
    <source>
        <dbReference type="ARBA" id="ARBA00007243"/>
    </source>
</evidence>
<protein>
    <recommendedName>
        <fullName evidence="12">RRM domain-containing protein</fullName>
    </recommendedName>
</protein>
<keyword evidence="6 10" id="KW-0694">RNA-binding</keyword>
<evidence type="ECO:0000256" key="1">
    <source>
        <dbReference type="ARBA" id="ARBA00004123"/>
    </source>
</evidence>
<keyword evidence="8" id="KW-0539">Nucleus</keyword>
<reference evidence="13" key="1">
    <citation type="submission" date="2021-01" db="EMBL/GenBank/DDBJ databases">
        <authorList>
            <person name="Corre E."/>
            <person name="Pelletier E."/>
            <person name="Niang G."/>
            <person name="Scheremetjew M."/>
            <person name="Finn R."/>
            <person name="Kale V."/>
            <person name="Holt S."/>
            <person name="Cochrane G."/>
            <person name="Meng A."/>
            <person name="Brown T."/>
            <person name="Cohen L."/>
        </authorList>
    </citation>
    <scope>NUCLEOTIDE SEQUENCE</scope>
    <source>
        <strain evidence="13">CCMP1594</strain>
    </source>
</reference>
<dbReference type="SUPFAM" id="SSF54928">
    <property type="entry name" value="RNA-binding domain, RBD"/>
    <property type="match status" value="1"/>
</dbReference>
<evidence type="ECO:0000256" key="3">
    <source>
        <dbReference type="ARBA" id="ARBA00022664"/>
    </source>
</evidence>
<dbReference type="GO" id="GO:0006397">
    <property type="term" value="P:mRNA processing"/>
    <property type="evidence" value="ECO:0007669"/>
    <property type="project" value="UniProtKB-KW"/>
</dbReference>
<dbReference type="SMART" id="SM00360">
    <property type="entry name" value="RRM"/>
    <property type="match status" value="2"/>
</dbReference>
<keyword evidence="7" id="KW-0508">mRNA splicing</keyword>
<evidence type="ECO:0000256" key="6">
    <source>
        <dbReference type="ARBA" id="ARBA00022884"/>
    </source>
</evidence>
<dbReference type="PANTHER" id="PTHR10501">
    <property type="entry name" value="U1 SMALL NUCLEAR RIBONUCLEOPROTEIN A/U2 SMALL NUCLEAR RIBONUCLEOPROTEIN B"/>
    <property type="match status" value="1"/>
</dbReference>
<comment type="similarity">
    <text evidence="2">Belongs to the RRM U1 A/B'' family.</text>
</comment>
<dbReference type="InterPro" id="IPR012677">
    <property type="entry name" value="Nucleotide-bd_a/b_plait_sf"/>
</dbReference>
<dbReference type="EMBL" id="HBJA01140694">
    <property type="protein sequence ID" value="CAE0837130.1"/>
    <property type="molecule type" value="Transcribed_RNA"/>
</dbReference>
<dbReference type="GO" id="GO:0030532">
    <property type="term" value="C:small nuclear ribonucleoprotein complex"/>
    <property type="evidence" value="ECO:0007669"/>
    <property type="project" value="UniProtKB-ARBA"/>
</dbReference>
<dbReference type="FunFam" id="3.30.70.330:FF:000029">
    <property type="entry name" value="U2 small nuclear ribonucleoprotein B"/>
    <property type="match status" value="1"/>
</dbReference>
<dbReference type="CDD" id="cd12246">
    <property type="entry name" value="RRM1_U1A_like"/>
    <property type="match status" value="1"/>
</dbReference>
<keyword evidence="9" id="KW-0687">Ribonucleoprotein</keyword>
<comment type="subcellular location">
    <subcellularLocation>
        <location evidence="1">Nucleus</location>
    </subcellularLocation>
</comment>
<dbReference type="FunFam" id="3.30.70.330:FF:000039">
    <property type="entry name" value="U1 small nuclear ribonucleoprotein A"/>
    <property type="match status" value="1"/>
</dbReference>
<dbReference type="InterPro" id="IPR000504">
    <property type="entry name" value="RRM_dom"/>
</dbReference>
<evidence type="ECO:0000256" key="7">
    <source>
        <dbReference type="ARBA" id="ARBA00023187"/>
    </source>
</evidence>
<name>A0A7S4GHN2_9EUGL</name>
<dbReference type="Gene3D" id="3.30.70.330">
    <property type="match status" value="2"/>
</dbReference>
<dbReference type="GO" id="GO:0003723">
    <property type="term" value="F:RNA binding"/>
    <property type="evidence" value="ECO:0007669"/>
    <property type="project" value="UniProtKB-UniRule"/>
</dbReference>
<sequence length="249" mass="28827">MAGIPPQQALYVHNLNDKLQKEELKRAIYLLFAQYGPIMDVVATKVLRMRGQAFVVFKDVTAATTAMRQLQGMLFFDKHMKIQFARTKSDVVAKLDGTYSAKKKRERKEKERARERAAAKMKLKRSQQSAIQDRDAKRRKVEDEARARERERERQREREEKRKKEEEEEVPHRTLFVENLPDEAAGNPEMLAVLFQNFDGFGEVRIPPGTPPVAFIDFANALQAKEAKSGLQDFKITYDHSLKISYAKK</sequence>
<gene>
    <name evidence="13" type="ORF">EGYM00163_LOCUS48500</name>
</gene>
<dbReference type="Pfam" id="PF00076">
    <property type="entry name" value="RRM_1"/>
    <property type="match status" value="2"/>
</dbReference>
<evidence type="ECO:0000256" key="10">
    <source>
        <dbReference type="PROSITE-ProRule" id="PRU00176"/>
    </source>
</evidence>
<evidence type="ECO:0000256" key="8">
    <source>
        <dbReference type="ARBA" id="ARBA00023242"/>
    </source>
</evidence>
<evidence type="ECO:0000259" key="12">
    <source>
        <dbReference type="PROSITE" id="PS50102"/>
    </source>
</evidence>
<dbReference type="InterPro" id="IPR035979">
    <property type="entry name" value="RBD_domain_sf"/>
</dbReference>
<dbReference type="GO" id="GO:0005681">
    <property type="term" value="C:spliceosomal complex"/>
    <property type="evidence" value="ECO:0007669"/>
    <property type="project" value="UniProtKB-KW"/>
</dbReference>
<evidence type="ECO:0000256" key="9">
    <source>
        <dbReference type="ARBA" id="ARBA00023274"/>
    </source>
</evidence>
<evidence type="ECO:0000313" key="13">
    <source>
        <dbReference type="EMBL" id="CAE0837130.1"/>
    </source>
</evidence>
<organism evidence="13">
    <name type="scientific">Eutreptiella gymnastica</name>
    <dbReference type="NCBI Taxonomy" id="73025"/>
    <lineage>
        <taxon>Eukaryota</taxon>
        <taxon>Discoba</taxon>
        <taxon>Euglenozoa</taxon>
        <taxon>Euglenida</taxon>
        <taxon>Spirocuta</taxon>
        <taxon>Euglenophyceae</taxon>
        <taxon>Eutreptiales</taxon>
        <taxon>Eutreptiaceae</taxon>
        <taxon>Eutreptiella</taxon>
    </lineage>
</organism>
<dbReference type="GO" id="GO:0008380">
    <property type="term" value="P:RNA splicing"/>
    <property type="evidence" value="ECO:0007669"/>
    <property type="project" value="UniProtKB-KW"/>
</dbReference>
<keyword evidence="5" id="KW-0677">Repeat</keyword>
<dbReference type="AlphaFoldDB" id="A0A7S4GHN2"/>
<feature type="region of interest" description="Disordered" evidence="11">
    <location>
        <begin position="102"/>
        <end position="171"/>
    </location>
</feature>